<accession>A0A016TJP8</accession>
<keyword evidence="2" id="KW-1185">Reference proteome</keyword>
<comment type="caution">
    <text evidence="1">The sequence shown here is derived from an EMBL/GenBank/DDBJ whole genome shotgun (WGS) entry which is preliminary data.</text>
</comment>
<dbReference type="EMBL" id="JARK01001433">
    <property type="protein sequence ID" value="EYC02887.1"/>
    <property type="molecule type" value="Genomic_DNA"/>
</dbReference>
<dbReference type="Proteomes" id="UP000024635">
    <property type="component" value="Unassembled WGS sequence"/>
</dbReference>
<evidence type="ECO:0000313" key="1">
    <source>
        <dbReference type="EMBL" id="EYC02887.1"/>
    </source>
</evidence>
<proteinExistence type="predicted"/>
<organism evidence="1 2">
    <name type="scientific">Ancylostoma ceylanicum</name>
    <dbReference type="NCBI Taxonomy" id="53326"/>
    <lineage>
        <taxon>Eukaryota</taxon>
        <taxon>Metazoa</taxon>
        <taxon>Ecdysozoa</taxon>
        <taxon>Nematoda</taxon>
        <taxon>Chromadorea</taxon>
        <taxon>Rhabditida</taxon>
        <taxon>Rhabditina</taxon>
        <taxon>Rhabditomorpha</taxon>
        <taxon>Strongyloidea</taxon>
        <taxon>Ancylostomatidae</taxon>
        <taxon>Ancylostomatinae</taxon>
        <taxon>Ancylostoma</taxon>
    </lineage>
</organism>
<name>A0A016TJP8_9BILA</name>
<evidence type="ECO:0000313" key="2">
    <source>
        <dbReference type="Proteomes" id="UP000024635"/>
    </source>
</evidence>
<sequence>MACRTKGRCNDISILAEMAWREGDVAIEEIRVGVADVFPMTGLDEDTVPSELRLAGVLVIQLAKCQADTLLILSPAFAASASTAVGHSLRNLLSLICTVLRPRKYACSCVQDSHSHVGVSARGQLILSGSRNHSLPGTIVKMLNKPIVLSVDERFPPKNQATKRRDPDLR</sequence>
<reference evidence="2" key="1">
    <citation type="journal article" date="2015" name="Nat. Genet.">
        <title>The genome and transcriptome of the zoonotic hookworm Ancylostoma ceylanicum identify infection-specific gene families.</title>
        <authorList>
            <person name="Schwarz E.M."/>
            <person name="Hu Y."/>
            <person name="Antoshechkin I."/>
            <person name="Miller M.M."/>
            <person name="Sternberg P.W."/>
            <person name="Aroian R.V."/>
        </authorList>
    </citation>
    <scope>NUCLEOTIDE SEQUENCE</scope>
    <source>
        <strain evidence="2">HY135</strain>
    </source>
</reference>
<protein>
    <submittedName>
        <fullName evidence="1">Uncharacterized protein</fullName>
    </submittedName>
</protein>
<dbReference type="AlphaFoldDB" id="A0A016TJP8"/>
<gene>
    <name evidence="1" type="primary">Acey_s0097.g2999</name>
    <name evidence="1" type="ORF">Y032_0097g2999</name>
</gene>